<reference evidence="1" key="2">
    <citation type="journal article" date="2015" name="Data Brief">
        <title>Shoot transcriptome of the giant reed, Arundo donax.</title>
        <authorList>
            <person name="Barrero R.A."/>
            <person name="Guerrero F.D."/>
            <person name="Moolhuijzen P."/>
            <person name="Goolsby J.A."/>
            <person name="Tidwell J."/>
            <person name="Bellgard S.E."/>
            <person name="Bellgard M.I."/>
        </authorList>
    </citation>
    <scope>NUCLEOTIDE SEQUENCE</scope>
    <source>
        <tissue evidence="1">Shoot tissue taken approximately 20 cm above the soil surface</tissue>
    </source>
</reference>
<name>A0A0A9FFK7_ARUDO</name>
<reference evidence="1" key="1">
    <citation type="submission" date="2014-09" db="EMBL/GenBank/DDBJ databases">
        <authorList>
            <person name="Magalhaes I.L.F."/>
            <person name="Oliveira U."/>
            <person name="Santos F.R."/>
            <person name="Vidigal T.H.D.A."/>
            <person name="Brescovit A.D."/>
            <person name="Santos A.J."/>
        </authorList>
    </citation>
    <scope>NUCLEOTIDE SEQUENCE</scope>
    <source>
        <tissue evidence="1">Shoot tissue taken approximately 20 cm above the soil surface</tissue>
    </source>
</reference>
<dbReference type="AlphaFoldDB" id="A0A0A9FFK7"/>
<evidence type="ECO:0000313" key="1">
    <source>
        <dbReference type="EMBL" id="JAE10009.1"/>
    </source>
</evidence>
<protein>
    <submittedName>
        <fullName evidence="1">Uncharacterized protein</fullName>
    </submittedName>
</protein>
<dbReference type="EMBL" id="GBRH01187887">
    <property type="protein sequence ID" value="JAE10009.1"/>
    <property type="molecule type" value="Transcribed_RNA"/>
</dbReference>
<sequence length="28" mass="3183">MYSQIIVVSSIILYCKLYSSSIITKSQN</sequence>
<accession>A0A0A9FFK7</accession>
<organism evidence="1">
    <name type="scientific">Arundo donax</name>
    <name type="common">Giant reed</name>
    <name type="synonym">Donax arundinaceus</name>
    <dbReference type="NCBI Taxonomy" id="35708"/>
    <lineage>
        <taxon>Eukaryota</taxon>
        <taxon>Viridiplantae</taxon>
        <taxon>Streptophyta</taxon>
        <taxon>Embryophyta</taxon>
        <taxon>Tracheophyta</taxon>
        <taxon>Spermatophyta</taxon>
        <taxon>Magnoliopsida</taxon>
        <taxon>Liliopsida</taxon>
        <taxon>Poales</taxon>
        <taxon>Poaceae</taxon>
        <taxon>PACMAD clade</taxon>
        <taxon>Arundinoideae</taxon>
        <taxon>Arundineae</taxon>
        <taxon>Arundo</taxon>
    </lineage>
</organism>
<proteinExistence type="predicted"/>